<dbReference type="OrthoDB" id="5243838at2"/>
<comment type="similarity">
    <text evidence="2">Belongs to the glycosyltransferase 2 family.</text>
</comment>
<evidence type="ECO:0000256" key="4">
    <source>
        <dbReference type="ARBA" id="ARBA00022679"/>
    </source>
</evidence>
<dbReference type="InterPro" id="IPR029044">
    <property type="entry name" value="Nucleotide-diphossugar_trans"/>
</dbReference>
<evidence type="ECO:0000313" key="6">
    <source>
        <dbReference type="EMBL" id="MVT25184.1"/>
    </source>
</evidence>
<accession>A0A7K1UFM0</accession>
<proteinExistence type="inferred from homology"/>
<gene>
    <name evidence="6" type="primary">mftF</name>
    <name evidence="6" type="ORF">GNZ21_02195</name>
</gene>
<keyword evidence="3" id="KW-0328">Glycosyltransferase</keyword>
<dbReference type="RefSeq" id="WP_157320954.1">
    <property type="nucleotide sequence ID" value="NZ_BMFX01000020.1"/>
</dbReference>
<evidence type="ECO:0000256" key="2">
    <source>
        <dbReference type="ARBA" id="ARBA00006739"/>
    </source>
</evidence>
<name>A0A7K1UFM0_9MICC</name>
<keyword evidence="7" id="KW-1185">Reference proteome</keyword>
<sequence>MTDPGPAESWIPPGAQVRLNKHARFLSKNVLMGGSPSRVLTLTHRADKLLADAGLTVTDDLSKRLAEQLTETGIADPVPETLPGQDTTQITVVVPTYQRSLQLKRLLSSVKFCLPNSPVIVVDDASGSESKGIVQQAEAHGARYILLEQNSGPGEARNAGLAEISTEFVLFVDTDVVLQKDGIDLLLRHFADPRLAAAAPRVLSLPGYGGGWITDYEGARSSLDHGPDAGLVRPHSPLSWISTTCLLMRTQAARIGFSPGMRVAEDVDLVWRLHSTEWRVRYEPSSTVYHEHRSTAQEWFTRKFIYGTGAADLAQRHGNLVAPAVLAPWAGAVLICVAVQRRWSLTAAAVLTGWAYTSMVWKLRSLSLARQQRLLLASRLISFGLLTAAGQGVALTVRHWIPGVVVGSLFSKRARRLLLLSTAIDTAWEYVRLKPEMSLAKFAAARRLDDLAYSLGVWKSALCSGSPRTALRTLAPTRPMCRR</sequence>
<comment type="pathway">
    <text evidence="1">Cell wall biogenesis; cell wall polysaccharide biosynthesis.</text>
</comment>
<protein>
    <submittedName>
        <fullName evidence="6">Mycofactocin system glycosyltransferase</fullName>
    </submittedName>
</protein>
<dbReference type="NCBIfam" id="TIGR03965">
    <property type="entry name" value="mycofact_glyco"/>
    <property type="match status" value="1"/>
</dbReference>
<dbReference type="Gene3D" id="3.90.550.10">
    <property type="entry name" value="Spore Coat Polysaccharide Biosynthesis Protein SpsA, Chain A"/>
    <property type="match status" value="1"/>
</dbReference>
<evidence type="ECO:0000256" key="3">
    <source>
        <dbReference type="ARBA" id="ARBA00022676"/>
    </source>
</evidence>
<evidence type="ECO:0000259" key="5">
    <source>
        <dbReference type="Pfam" id="PF00535"/>
    </source>
</evidence>
<dbReference type="Pfam" id="PF00535">
    <property type="entry name" value="Glycos_transf_2"/>
    <property type="match status" value="1"/>
</dbReference>
<dbReference type="PANTHER" id="PTHR43179">
    <property type="entry name" value="RHAMNOSYLTRANSFERASE WBBL"/>
    <property type="match status" value="1"/>
</dbReference>
<keyword evidence="4 6" id="KW-0808">Transferase</keyword>
<dbReference type="Proteomes" id="UP000460157">
    <property type="component" value="Unassembled WGS sequence"/>
</dbReference>
<reference evidence="6 7" key="1">
    <citation type="submission" date="2019-12" db="EMBL/GenBank/DDBJ databases">
        <title>Nesterenkonia muleiensis sp. nov., a novel actinobacterium isolated from sap of Populus euphratica.</title>
        <authorList>
            <person name="Wang R."/>
        </authorList>
    </citation>
    <scope>NUCLEOTIDE SEQUENCE [LARGE SCALE GENOMIC DNA]</scope>
    <source>
        <strain evidence="6 7">F10</strain>
    </source>
</reference>
<feature type="domain" description="Glycosyltransferase 2-like" evidence="5">
    <location>
        <begin position="91"/>
        <end position="202"/>
    </location>
</feature>
<dbReference type="EMBL" id="WRPM01000015">
    <property type="protein sequence ID" value="MVT25184.1"/>
    <property type="molecule type" value="Genomic_DNA"/>
</dbReference>
<dbReference type="AlphaFoldDB" id="A0A7K1UFM0"/>
<evidence type="ECO:0000256" key="1">
    <source>
        <dbReference type="ARBA" id="ARBA00004776"/>
    </source>
</evidence>
<dbReference type="PANTHER" id="PTHR43179:SF12">
    <property type="entry name" value="GALACTOFURANOSYLTRANSFERASE GLFT2"/>
    <property type="match status" value="1"/>
</dbReference>
<dbReference type="SUPFAM" id="SSF53448">
    <property type="entry name" value="Nucleotide-diphospho-sugar transferases"/>
    <property type="match status" value="1"/>
</dbReference>
<organism evidence="6 7">
    <name type="scientific">Nesterenkonia alkaliphila</name>
    <dbReference type="NCBI Taxonomy" id="1463631"/>
    <lineage>
        <taxon>Bacteria</taxon>
        <taxon>Bacillati</taxon>
        <taxon>Actinomycetota</taxon>
        <taxon>Actinomycetes</taxon>
        <taxon>Micrococcales</taxon>
        <taxon>Micrococcaceae</taxon>
        <taxon>Nesterenkonia</taxon>
    </lineage>
</organism>
<dbReference type="InterPro" id="IPR001173">
    <property type="entry name" value="Glyco_trans_2-like"/>
</dbReference>
<dbReference type="GO" id="GO:0016757">
    <property type="term" value="F:glycosyltransferase activity"/>
    <property type="evidence" value="ECO:0007669"/>
    <property type="project" value="UniProtKB-KW"/>
</dbReference>
<comment type="caution">
    <text evidence="6">The sequence shown here is derived from an EMBL/GenBank/DDBJ whole genome shotgun (WGS) entry which is preliminary data.</text>
</comment>
<evidence type="ECO:0000313" key="7">
    <source>
        <dbReference type="Proteomes" id="UP000460157"/>
    </source>
</evidence>
<dbReference type="InterPro" id="IPR023981">
    <property type="entry name" value="MftF"/>
</dbReference>